<accession>W9G9B0</accession>
<feature type="compositionally biased region" description="Low complexity" evidence="1">
    <location>
        <begin position="109"/>
        <end position="126"/>
    </location>
</feature>
<feature type="transmembrane region" description="Helical" evidence="2">
    <location>
        <begin position="56"/>
        <end position="78"/>
    </location>
</feature>
<evidence type="ECO:0000313" key="3">
    <source>
        <dbReference type="EMBL" id="EWT02625.1"/>
    </source>
</evidence>
<dbReference type="RefSeq" id="WP_034802727.1">
    <property type="nucleotide sequence ID" value="NZ_AWSA01000009.1"/>
</dbReference>
<dbReference type="PATRIC" id="fig|1386089.3.peg.1172"/>
<keyword evidence="2" id="KW-1133">Transmembrane helix</keyword>
<evidence type="ECO:0000313" key="4">
    <source>
        <dbReference type="Proteomes" id="UP000019489"/>
    </source>
</evidence>
<dbReference type="AlphaFoldDB" id="W9G9B0"/>
<dbReference type="Proteomes" id="UP000019489">
    <property type="component" value="Unassembled WGS sequence"/>
</dbReference>
<reference evidence="3 4" key="1">
    <citation type="submission" date="2013-08" db="EMBL/GenBank/DDBJ databases">
        <title>Intrasporangium oryzae NRRL B-24470.</title>
        <authorList>
            <person name="Liu H."/>
            <person name="Wang G."/>
        </authorList>
    </citation>
    <scope>NUCLEOTIDE SEQUENCE [LARGE SCALE GENOMIC DNA]</scope>
    <source>
        <strain evidence="3 4">NRRL B-24470</strain>
    </source>
</reference>
<evidence type="ECO:0000256" key="2">
    <source>
        <dbReference type="SAM" id="Phobius"/>
    </source>
</evidence>
<feature type="region of interest" description="Disordered" evidence="1">
    <location>
        <begin position="83"/>
        <end position="137"/>
    </location>
</feature>
<organism evidence="3 4">
    <name type="scientific">Intrasporangium oryzae NRRL B-24470</name>
    <dbReference type="NCBI Taxonomy" id="1386089"/>
    <lineage>
        <taxon>Bacteria</taxon>
        <taxon>Bacillati</taxon>
        <taxon>Actinomycetota</taxon>
        <taxon>Actinomycetes</taxon>
        <taxon>Micrococcales</taxon>
        <taxon>Intrasporangiaceae</taxon>
        <taxon>Intrasporangium</taxon>
    </lineage>
</organism>
<dbReference type="EMBL" id="AWSA01000009">
    <property type="protein sequence ID" value="EWT02625.1"/>
    <property type="molecule type" value="Genomic_DNA"/>
</dbReference>
<feature type="compositionally biased region" description="Basic and acidic residues" evidence="1">
    <location>
        <begin position="1"/>
        <end position="11"/>
    </location>
</feature>
<keyword evidence="2" id="KW-0472">Membrane</keyword>
<dbReference type="eggNOG" id="ENOG5031JD8">
    <property type="taxonomic scope" value="Bacteria"/>
</dbReference>
<sequence length="272" mass="27609">MTVDPHDEDFARPGGPGEEQLRKALGTVNDLEPPRDDLFVQRAILRGRARSARRRSVLLGAAAVLVVGGAIGGGTWLVQNSTTGTSGTSAASGANAPERANDAATGGKASPSAQGLAPSAPSAGSPAVPPAGDPSRWFAGAATAQTAAFAAIEPQLESVHSDVFSGAYAADASNTRIVVALTRPDPTVQSLVRSAMPSPDDVAFVTAAHSIGEKERLVAQIQADAPAWQAAGVTLIGLRLDGRTDRVVVTADEGPSPGWVAARYGPVVTVVP</sequence>
<gene>
    <name evidence="3" type="ORF">N865_02750</name>
</gene>
<dbReference type="STRING" id="1386089.N865_02750"/>
<proteinExistence type="predicted"/>
<keyword evidence="4" id="KW-1185">Reference proteome</keyword>
<dbReference type="OrthoDB" id="4864740at2"/>
<feature type="region of interest" description="Disordered" evidence="1">
    <location>
        <begin position="1"/>
        <end position="20"/>
    </location>
</feature>
<comment type="caution">
    <text evidence="3">The sequence shown here is derived from an EMBL/GenBank/DDBJ whole genome shotgun (WGS) entry which is preliminary data.</text>
</comment>
<name>W9G9B0_9MICO</name>
<keyword evidence="2" id="KW-0812">Transmembrane</keyword>
<feature type="compositionally biased region" description="Low complexity" evidence="1">
    <location>
        <begin position="83"/>
        <end position="96"/>
    </location>
</feature>
<protein>
    <submittedName>
        <fullName evidence="3">Uncharacterized protein</fullName>
    </submittedName>
</protein>
<evidence type="ECO:0000256" key="1">
    <source>
        <dbReference type="SAM" id="MobiDB-lite"/>
    </source>
</evidence>